<organism evidence="2">
    <name type="scientific">Ignisphaera aggregans</name>
    <dbReference type="NCBI Taxonomy" id="334771"/>
    <lineage>
        <taxon>Archaea</taxon>
        <taxon>Thermoproteota</taxon>
        <taxon>Thermoprotei</taxon>
        <taxon>Desulfurococcales</taxon>
        <taxon>Desulfurococcaceae</taxon>
        <taxon>Ignisphaera</taxon>
    </lineage>
</organism>
<keyword evidence="1" id="KW-0472">Membrane</keyword>
<evidence type="ECO:0008006" key="3">
    <source>
        <dbReference type="Google" id="ProtNLM"/>
    </source>
</evidence>
<gene>
    <name evidence="2" type="ORF">ENL47_09810</name>
</gene>
<protein>
    <recommendedName>
        <fullName evidence="3">DUF4157 domain-containing protein</fullName>
    </recommendedName>
</protein>
<evidence type="ECO:0000256" key="1">
    <source>
        <dbReference type="SAM" id="Phobius"/>
    </source>
</evidence>
<proteinExistence type="predicted"/>
<feature type="transmembrane region" description="Helical" evidence="1">
    <location>
        <begin position="7"/>
        <end position="29"/>
    </location>
</feature>
<evidence type="ECO:0000313" key="2">
    <source>
        <dbReference type="EMBL" id="HHR97065.1"/>
    </source>
</evidence>
<accession>A0A7C5UUD4</accession>
<reference evidence="2" key="1">
    <citation type="journal article" date="2020" name="mSystems">
        <title>Genome- and Community-Level Interaction Insights into Carbon Utilization and Element Cycling Functions of Hydrothermarchaeota in Hydrothermal Sediment.</title>
        <authorList>
            <person name="Zhou Z."/>
            <person name="Liu Y."/>
            <person name="Xu W."/>
            <person name="Pan J."/>
            <person name="Luo Z.H."/>
            <person name="Li M."/>
        </authorList>
    </citation>
    <scope>NUCLEOTIDE SEQUENCE [LARGE SCALE GENOMIC DNA]</scope>
    <source>
        <strain evidence="2">SpSt-1</strain>
    </source>
</reference>
<keyword evidence="1" id="KW-0812">Transmembrane</keyword>
<keyword evidence="1" id="KW-1133">Transmembrane helix</keyword>
<dbReference type="AlphaFoldDB" id="A0A7C5UUD4"/>
<sequence length="441" mass="50958">MPLNRSFIILEAILLFIVIGSLAISYNLYIYRYDIENKVYSITYKSTSTSDEFKAEIIRFVNEIKRDVSRIRELVFIKDVNIVLINTTWALKTWAPKEEEKIPEEMIYREMIYKSTFLVPYNFSIVSSQRGWVSMFLAASVDTSIYINTDYFNPMDKGARNVLAHELTHILQSLHFKMNIPRETDGVLAALALIEGDAGWTQHLYCLDTGLCQPSPRMNIYLDNPYISLLLFPYIYGEDFVKALYTYGGWSLVNKAYTKPPISTSMVMKPDKYIAYLFNGSYTPEDVTISTIYCPYGNPLYNDTLGEYYIMLIFAQRIGLEKALKIADGWNGDRVELYKATEISSYPKWAICWNISWVSQEEAEEFYRSFIEALRKEADVLTIQNNKAYILMYNIEDIEKQWEPGREMVPATISLNISIDNKYVFINVEISPLAIVCKACG</sequence>
<comment type="caution">
    <text evidence="2">The sequence shown here is derived from an EMBL/GenBank/DDBJ whole genome shotgun (WGS) entry which is preliminary data.</text>
</comment>
<dbReference type="EMBL" id="DRUB01000191">
    <property type="protein sequence ID" value="HHR97065.1"/>
    <property type="molecule type" value="Genomic_DNA"/>
</dbReference>
<name>A0A7C5UUD4_9CREN</name>